<evidence type="ECO:0000256" key="1">
    <source>
        <dbReference type="ARBA" id="ARBA00023015"/>
    </source>
</evidence>
<dbReference type="InterPro" id="IPR036390">
    <property type="entry name" value="WH_DNA-bd_sf"/>
</dbReference>
<dbReference type="InterPro" id="IPR000485">
    <property type="entry name" value="AsnC-type_HTH_dom"/>
</dbReference>
<evidence type="ECO:0000313" key="6">
    <source>
        <dbReference type="Proteomes" id="UP000509626"/>
    </source>
</evidence>
<dbReference type="PANTHER" id="PTHR30154:SF34">
    <property type="entry name" value="TRANSCRIPTIONAL REGULATOR AZLB"/>
    <property type="match status" value="1"/>
</dbReference>
<accession>A0A7D5LCQ3</accession>
<dbReference type="SMART" id="SM00344">
    <property type="entry name" value="HTH_ASNC"/>
    <property type="match status" value="1"/>
</dbReference>
<keyword evidence="3" id="KW-0804">Transcription</keyword>
<dbReference type="RefSeq" id="WP_179269892.1">
    <property type="nucleotide sequence ID" value="NZ_CP058579.1"/>
</dbReference>
<gene>
    <name evidence="5" type="ORF">HUG12_16845</name>
</gene>
<evidence type="ECO:0000259" key="4">
    <source>
        <dbReference type="PROSITE" id="PS50956"/>
    </source>
</evidence>
<evidence type="ECO:0000313" key="5">
    <source>
        <dbReference type="EMBL" id="QLG63307.1"/>
    </source>
</evidence>
<dbReference type="OrthoDB" id="57033at2157"/>
<organism evidence="5 6">
    <name type="scientific">Halorarum salinum</name>
    <dbReference type="NCBI Taxonomy" id="2743089"/>
    <lineage>
        <taxon>Archaea</taxon>
        <taxon>Methanobacteriati</taxon>
        <taxon>Methanobacteriota</taxon>
        <taxon>Stenosarchaea group</taxon>
        <taxon>Halobacteria</taxon>
        <taxon>Halobacteriales</taxon>
        <taxon>Haloferacaceae</taxon>
        <taxon>Halorarum</taxon>
    </lineage>
</organism>
<dbReference type="AlphaFoldDB" id="A0A7D5LCQ3"/>
<dbReference type="Pfam" id="PF13412">
    <property type="entry name" value="HTH_24"/>
    <property type="match status" value="1"/>
</dbReference>
<dbReference type="Gene3D" id="1.10.10.10">
    <property type="entry name" value="Winged helix-like DNA-binding domain superfamily/Winged helix DNA-binding domain"/>
    <property type="match status" value="1"/>
</dbReference>
<keyword evidence="6" id="KW-1185">Reference proteome</keyword>
<dbReference type="EMBL" id="CP058579">
    <property type="protein sequence ID" value="QLG63307.1"/>
    <property type="molecule type" value="Genomic_DNA"/>
</dbReference>
<sequence>MSTDALDELDFGILHLLQEDARNTSPVDMEELLPVSDTTIRNRIEKLEERGVIKGYVPLIDYEAAGFPLRVKLVCTAPVRERSALAGEVLQLSHVVDVEEMLSARENIRVQVVTNKSEELNEVTSQLDALGLTIERESILRETHSRPFNHFGENMVSNE</sequence>
<dbReference type="KEGG" id="halu:HUG12_16845"/>
<protein>
    <submittedName>
        <fullName evidence="5">Lrp/AsnC family transcriptional regulator</fullName>
    </submittedName>
</protein>
<name>A0A7D5LCQ3_9EURY</name>
<reference evidence="5 6" key="1">
    <citation type="submission" date="2020-06" db="EMBL/GenBank/DDBJ databases">
        <title>NJ-3-1, isolated from saline soil.</title>
        <authorList>
            <person name="Cui H.L."/>
            <person name="Shi X."/>
        </authorList>
    </citation>
    <scope>NUCLEOTIDE SEQUENCE [LARGE SCALE GENOMIC DNA]</scope>
    <source>
        <strain evidence="5 6">NJ-3-1</strain>
    </source>
</reference>
<dbReference type="SUPFAM" id="SSF46785">
    <property type="entry name" value="Winged helix' DNA-binding domain"/>
    <property type="match status" value="1"/>
</dbReference>
<dbReference type="GO" id="GO:0005829">
    <property type="term" value="C:cytosol"/>
    <property type="evidence" value="ECO:0007669"/>
    <property type="project" value="TreeGrafter"/>
</dbReference>
<dbReference type="Proteomes" id="UP000509626">
    <property type="component" value="Chromosome"/>
</dbReference>
<keyword evidence="2" id="KW-0238">DNA-binding</keyword>
<dbReference type="InterPro" id="IPR019888">
    <property type="entry name" value="Tscrpt_reg_AsnC-like"/>
</dbReference>
<evidence type="ECO:0000256" key="3">
    <source>
        <dbReference type="ARBA" id="ARBA00023163"/>
    </source>
</evidence>
<dbReference type="GO" id="GO:0043565">
    <property type="term" value="F:sequence-specific DNA binding"/>
    <property type="evidence" value="ECO:0007669"/>
    <property type="project" value="InterPro"/>
</dbReference>
<proteinExistence type="predicted"/>
<dbReference type="PROSITE" id="PS50956">
    <property type="entry name" value="HTH_ASNC_2"/>
    <property type="match status" value="1"/>
</dbReference>
<dbReference type="GO" id="GO:0043200">
    <property type="term" value="P:response to amino acid"/>
    <property type="evidence" value="ECO:0007669"/>
    <property type="project" value="TreeGrafter"/>
</dbReference>
<dbReference type="GeneID" id="56039162"/>
<dbReference type="PRINTS" id="PR00033">
    <property type="entry name" value="HTHASNC"/>
</dbReference>
<dbReference type="InterPro" id="IPR036388">
    <property type="entry name" value="WH-like_DNA-bd_sf"/>
</dbReference>
<keyword evidence="1" id="KW-0805">Transcription regulation</keyword>
<dbReference type="PANTHER" id="PTHR30154">
    <property type="entry name" value="LEUCINE-RESPONSIVE REGULATORY PROTEIN"/>
    <property type="match status" value="1"/>
</dbReference>
<feature type="domain" description="HTH asnC-type" evidence="4">
    <location>
        <begin position="6"/>
        <end position="68"/>
    </location>
</feature>
<evidence type="ECO:0000256" key="2">
    <source>
        <dbReference type="ARBA" id="ARBA00023125"/>
    </source>
</evidence>